<dbReference type="EMBL" id="CAJPEX010000540">
    <property type="protein sequence ID" value="CAG0916204.1"/>
    <property type="molecule type" value="Genomic_DNA"/>
</dbReference>
<gene>
    <name evidence="2" type="ORF">NMOB1V02_LOCUS3830</name>
</gene>
<evidence type="ECO:0000313" key="3">
    <source>
        <dbReference type="Proteomes" id="UP000678499"/>
    </source>
</evidence>
<accession>A0A7R9BIM1</accession>
<organism evidence="2">
    <name type="scientific">Notodromas monacha</name>
    <dbReference type="NCBI Taxonomy" id="399045"/>
    <lineage>
        <taxon>Eukaryota</taxon>
        <taxon>Metazoa</taxon>
        <taxon>Ecdysozoa</taxon>
        <taxon>Arthropoda</taxon>
        <taxon>Crustacea</taxon>
        <taxon>Oligostraca</taxon>
        <taxon>Ostracoda</taxon>
        <taxon>Podocopa</taxon>
        <taxon>Podocopida</taxon>
        <taxon>Cypridocopina</taxon>
        <taxon>Cypridoidea</taxon>
        <taxon>Cyprididae</taxon>
        <taxon>Notodromas</taxon>
    </lineage>
</organism>
<dbReference type="SUPFAM" id="SSF48726">
    <property type="entry name" value="Immunoglobulin"/>
    <property type="match status" value="1"/>
</dbReference>
<protein>
    <recommendedName>
        <fullName evidence="1">Ig-like domain-containing protein</fullName>
    </recommendedName>
</protein>
<evidence type="ECO:0000313" key="2">
    <source>
        <dbReference type="EMBL" id="CAD7276052.1"/>
    </source>
</evidence>
<dbReference type="InterPro" id="IPR013783">
    <property type="entry name" value="Ig-like_fold"/>
</dbReference>
<sequence length="126" mass="13749">MHAMFPRALVVKGIAKPLDFVIWYRNDTEVLNYDQTSNMEKIETRLMALENGSLSQLTIRDATFSDTGNYTCSAPNTDPVRVQVYVSEGDIQAPVQRKSSASGDNGVPVPLALVAAMAALFQAVAR</sequence>
<dbReference type="PANTHER" id="PTHR23279:SF45">
    <property type="entry name" value="DEFECTIVE PROBOSCIS EXTENSION RESPONSE 12, ISOFORM C"/>
    <property type="match status" value="1"/>
</dbReference>
<dbReference type="GO" id="GO:0032589">
    <property type="term" value="C:neuron projection membrane"/>
    <property type="evidence" value="ECO:0007669"/>
    <property type="project" value="TreeGrafter"/>
</dbReference>
<dbReference type="Pfam" id="PF13927">
    <property type="entry name" value="Ig_3"/>
    <property type="match status" value="1"/>
</dbReference>
<dbReference type="Gene3D" id="2.60.40.10">
    <property type="entry name" value="Immunoglobulins"/>
    <property type="match status" value="1"/>
</dbReference>
<name>A0A7R9BIM1_9CRUS</name>
<dbReference type="PANTHER" id="PTHR23279">
    <property type="entry name" value="DEFECTIVE PROBOSCIS EXTENSION RESPONSE DPR -RELATED"/>
    <property type="match status" value="1"/>
</dbReference>
<dbReference type="InterPro" id="IPR007110">
    <property type="entry name" value="Ig-like_dom"/>
</dbReference>
<reference evidence="2" key="1">
    <citation type="submission" date="2020-11" db="EMBL/GenBank/DDBJ databases">
        <authorList>
            <person name="Tran Van P."/>
        </authorList>
    </citation>
    <scope>NUCLEOTIDE SEQUENCE</scope>
</reference>
<dbReference type="InterPro" id="IPR037448">
    <property type="entry name" value="Zig-8"/>
</dbReference>
<dbReference type="OrthoDB" id="6343638at2759"/>
<dbReference type="CDD" id="cd00096">
    <property type="entry name" value="Ig"/>
    <property type="match status" value="1"/>
</dbReference>
<keyword evidence="3" id="KW-1185">Reference proteome</keyword>
<dbReference type="EMBL" id="OA882577">
    <property type="protein sequence ID" value="CAD7276052.1"/>
    <property type="molecule type" value="Genomic_DNA"/>
</dbReference>
<dbReference type="AlphaFoldDB" id="A0A7R9BIM1"/>
<proteinExistence type="predicted"/>
<evidence type="ECO:0000259" key="1">
    <source>
        <dbReference type="PROSITE" id="PS50835"/>
    </source>
</evidence>
<dbReference type="GO" id="GO:0050808">
    <property type="term" value="P:synapse organization"/>
    <property type="evidence" value="ECO:0007669"/>
    <property type="project" value="TreeGrafter"/>
</dbReference>
<dbReference type="InterPro" id="IPR036179">
    <property type="entry name" value="Ig-like_dom_sf"/>
</dbReference>
<feature type="domain" description="Ig-like" evidence="1">
    <location>
        <begin position="21"/>
        <end position="83"/>
    </location>
</feature>
<dbReference type="Proteomes" id="UP000678499">
    <property type="component" value="Unassembled WGS sequence"/>
</dbReference>
<dbReference type="PROSITE" id="PS50835">
    <property type="entry name" value="IG_LIKE"/>
    <property type="match status" value="1"/>
</dbReference>